<sequence>MSLVIIGVAQDAPIAKTSFVESNTIRPPNFIFKSQYNFTILSCLEEYIKINDTQPTSVNCMMSDHSEKYGPDQIYLGLIVNDANYTPDQKL</sequence>
<evidence type="ECO:0000313" key="1">
    <source>
        <dbReference type="EMBL" id="ESA15086.1"/>
    </source>
</evidence>
<dbReference type="EMBL" id="KI282301">
    <property type="protein sequence ID" value="ESA15086.1"/>
    <property type="molecule type" value="Genomic_DNA"/>
</dbReference>
<proteinExistence type="predicted"/>
<dbReference type="HOGENOM" id="CLU_2428174_0_0_1"/>
<accession>U9UHL4</accession>
<reference evidence="1" key="1">
    <citation type="submission" date="2013-07" db="EMBL/GenBank/DDBJ databases">
        <title>The genome of an arbuscular mycorrhizal fungus provides insights into the evolution of the oldest plant symbiosis.</title>
        <authorList>
            <consortium name="DOE Joint Genome Institute"/>
            <person name="Tisserant E."/>
            <person name="Malbreil M."/>
            <person name="Kuo A."/>
            <person name="Kohler A."/>
            <person name="Symeonidi A."/>
            <person name="Balestrini R."/>
            <person name="Charron P."/>
            <person name="Duensing N."/>
            <person name="Frei-dit-Frey N."/>
            <person name="Gianinazzi-Pearson V."/>
            <person name="Gilbert B."/>
            <person name="Handa Y."/>
            <person name="Hijri M."/>
            <person name="Kaul R."/>
            <person name="Kawaguchi M."/>
            <person name="Krajinski F."/>
            <person name="Lammers P."/>
            <person name="Lapierre D."/>
            <person name="Masclaux F.G."/>
            <person name="Murat C."/>
            <person name="Morin E."/>
            <person name="Ndikumana S."/>
            <person name="Pagni M."/>
            <person name="Petitpierre D."/>
            <person name="Requena N."/>
            <person name="Rosikiewicz P."/>
            <person name="Riley R."/>
            <person name="Saito K."/>
            <person name="San Clemente H."/>
            <person name="Shapiro H."/>
            <person name="van Tuinen D."/>
            <person name="Becard G."/>
            <person name="Bonfante P."/>
            <person name="Paszkowski U."/>
            <person name="Shachar-Hill Y."/>
            <person name="Young J.P."/>
            <person name="Sanders I.R."/>
            <person name="Henrissat B."/>
            <person name="Rensing S.A."/>
            <person name="Grigoriev I.V."/>
            <person name="Corradi N."/>
            <person name="Roux C."/>
            <person name="Martin F."/>
        </authorList>
    </citation>
    <scope>NUCLEOTIDE SEQUENCE</scope>
    <source>
        <strain evidence="1">DAOM 197198</strain>
    </source>
</reference>
<dbReference type="AlphaFoldDB" id="U9UHL4"/>
<name>U9UHL4_RHIID</name>
<gene>
    <name evidence="1" type="ORF">GLOINDRAFT_24258</name>
</gene>
<protein>
    <submittedName>
        <fullName evidence="1">Uncharacterized protein</fullName>
    </submittedName>
</protein>
<organism evidence="1">
    <name type="scientific">Rhizophagus irregularis (strain DAOM 181602 / DAOM 197198 / MUCL 43194)</name>
    <name type="common">Arbuscular mycorrhizal fungus</name>
    <name type="synonym">Glomus intraradices</name>
    <dbReference type="NCBI Taxonomy" id="747089"/>
    <lineage>
        <taxon>Eukaryota</taxon>
        <taxon>Fungi</taxon>
        <taxon>Fungi incertae sedis</taxon>
        <taxon>Mucoromycota</taxon>
        <taxon>Glomeromycotina</taxon>
        <taxon>Glomeromycetes</taxon>
        <taxon>Glomerales</taxon>
        <taxon>Glomeraceae</taxon>
        <taxon>Rhizophagus</taxon>
    </lineage>
</organism>